<dbReference type="InterPro" id="IPR046848">
    <property type="entry name" value="E_motif"/>
</dbReference>
<evidence type="ECO:0000256" key="2">
    <source>
        <dbReference type="PROSITE-ProRule" id="PRU00708"/>
    </source>
</evidence>
<evidence type="ECO:0000313" key="5">
    <source>
        <dbReference type="RefSeq" id="XP_031389698.1"/>
    </source>
</evidence>
<dbReference type="NCBIfam" id="TIGR00756">
    <property type="entry name" value="PPR"/>
    <property type="match status" value="4"/>
</dbReference>
<dbReference type="Pfam" id="PF20431">
    <property type="entry name" value="E_motif"/>
    <property type="match status" value="1"/>
</dbReference>
<proteinExistence type="predicted"/>
<dbReference type="Gene3D" id="1.25.40.10">
    <property type="entry name" value="Tetratricopeptide repeat domain"/>
    <property type="match status" value="4"/>
</dbReference>
<gene>
    <name evidence="5" type="primary">LOC116202314</name>
    <name evidence="3" type="ORF">CDL15_Pgr019101</name>
</gene>
<evidence type="ECO:0000313" key="3">
    <source>
        <dbReference type="EMBL" id="OWM85477.1"/>
    </source>
</evidence>
<organism evidence="3">
    <name type="scientific">Punica granatum</name>
    <name type="common">Pomegranate</name>
    <dbReference type="NCBI Taxonomy" id="22663"/>
    <lineage>
        <taxon>Eukaryota</taxon>
        <taxon>Viridiplantae</taxon>
        <taxon>Streptophyta</taxon>
        <taxon>Embryophyta</taxon>
        <taxon>Tracheophyta</taxon>
        <taxon>Spermatophyta</taxon>
        <taxon>Magnoliopsida</taxon>
        <taxon>eudicotyledons</taxon>
        <taxon>Gunneridae</taxon>
        <taxon>Pentapetalae</taxon>
        <taxon>rosids</taxon>
        <taxon>malvids</taxon>
        <taxon>Myrtales</taxon>
        <taxon>Lythraceae</taxon>
        <taxon>Punica</taxon>
    </lineage>
</organism>
<dbReference type="Proteomes" id="UP000197138">
    <property type="component" value="Unassembled WGS sequence"/>
</dbReference>
<dbReference type="PANTHER" id="PTHR47926:SF510">
    <property type="entry name" value="PENTATRICOPEPTIDE REPEAT-CONTAINING PROTEIN"/>
    <property type="match status" value="1"/>
</dbReference>
<sequence length="530" mass="58431">MMSLPALSCLLSTEVRHPLNSPPPQPPPSSALHRHLYQTQPAHLSSDNANTSQSISFTISDKNPTVVSWTSSISRQCRQGQLSQAISTFSHMLRSGVDPNDITITTLLSGCADFPDEAGSLGASVHGLALKTAMARGSVMVGTAVIDMYAKRGDVGSARMAFDRMGGRNPFTWNTMIDGYMRNREIGPALELFDEMPHRDAISWTVLINGFIKGGYFDEALDFFSQMQLSGVKPDYVTIISVLAACANLGSLGLGLWVNRLIISKHFRDNVRVCNALIDMYCRCGCVDLARQVFQKMPERTVVSWNSIIVGSAANGHAELALEFFKSMQAEGFQPDGVTFTGALTACSHAGLVKEGLQYFDTMKRVHRIRPRIEHFGCLVDLYSRAGRLEDALRVIETMPVKPNEVILGSLLAACRTHEDVNLAEKLMKYLVDVDPDSDSNYVLLSNIYAAVGEWDGANKIRRKMKSRGIQKKPGFSSLEVSCTTHEFVSCDKSHPDSEQIYAMLDFLSSELRVHGYVPEAVELALYEND</sequence>
<evidence type="ECO:0000256" key="1">
    <source>
        <dbReference type="ARBA" id="ARBA00022737"/>
    </source>
</evidence>
<dbReference type="InterPro" id="IPR046960">
    <property type="entry name" value="PPR_At4g14850-like_plant"/>
</dbReference>
<name>A0A218XKJ3_PUNGR</name>
<dbReference type="Proteomes" id="UP000515151">
    <property type="component" value="Chromosome 1"/>
</dbReference>
<dbReference type="InterPro" id="IPR011990">
    <property type="entry name" value="TPR-like_helical_dom_sf"/>
</dbReference>
<dbReference type="GO" id="GO:0003723">
    <property type="term" value="F:RNA binding"/>
    <property type="evidence" value="ECO:0007669"/>
    <property type="project" value="InterPro"/>
</dbReference>
<feature type="repeat" description="PPR" evidence="2">
    <location>
        <begin position="200"/>
        <end position="234"/>
    </location>
</feature>
<dbReference type="AlphaFoldDB" id="A0A218XKJ3"/>
<dbReference type="OrthoDB" id="185373at2759"/>
<feature type="repeat" description="PPR" evidence="2">
    <location>
        <begin position="270"/>
        <end position="304"/>
    </location>
</feature>
<keyword evidence="1" id="KW-0677">Repeat</keyword>
<dbReference type="SUPFAM" id="SSF48452">
    <property type="entry name" value="TPR-like"/>
    <property type="match status" value="1"/>
</dbReference>
<dbReference type="FunFam" id="1.25.40.10:FF:000184">
    <property type="entry name" value="Pentatricopeptide repeat-containing protein, chloroplastic"/>
    <property type="match status" value="1"/>
</dbReference>
<keyword evidence="4" id="KW-1185">Reference proteome</keyword>
<dbReference type="EMBL" id="MTKT01001276">
    <property type="protein sequence ID" value="OWM85477.1"/>
    <property type="molecule type" value="Genomic_DNA"/>
</dbReference>
<dbReference type="InterPro" id="IPR002885">
    <property type="entry name" value="PPR_rpt"/>
</dbReference>
<reference evidence="4" key="2">
    <citation type="journal article" date="2020" name="Plant Biotechnol. J.">
        <title>The pomegranate (Punica granatum L.) draft genome dissects genetic divergence between soft- and hard-seeded cultivars.</title>
        <authorList>
            <person name="Luo X."/>
            <person name="Li H."/>
            <person name="Wu Z."/>
            <person name="Yao W."/>
            <person name="Zhao P."/>
            <person name="Cao D."/>
            <person name="Yu H."/>
            <person name="Li K."/>
            <person name="Poudel K."/>
            <person name="Zhao D."/>
            <person name="Zhang F."/>
            <person name="Xia X."/>
            <person name="Chen L."/>
            <person name="Wang Q."/>
            <person name="Jing D."/>
            <person name="Cao S."/>
        </authorList>
    </citation>
    <scope>NUCLEOTIDE SEQUENCE [LARGE SCALE GENOMIC DNA]</scope>
</reference>
<dbReference type="RefSeq" id="XP_031389698.1">
    <property type="nucleotide sequence ID" value="XM_031533838.1"/>
</dbReference>
<dbReference type="PROSITE" id="PS51375">
    <property type="entry name" value="PPR"/>
    <property type="match status" value="4"/>
</dbReference>
<reference evidence="5" key="3">
    <citation type="submission" date="2025-04" db="UniProtKB">
        <authorList>
            <consortium name="RefSeq"/>
        </authorList>
    </citation>
    <scope>IDENTIFICATION</scope>
    <source>
        <tissue evidence="5">Leaf</tissue>
    </source>
</reference>
<evidence type="ECO:0000313" key="4">
    <source>
        <dbReference type="Proteomes" id="UP000515151"/>
    </source>
</evidence>
<dbReference type="FunFam" id="1.25.40.10:FF:000348">
    <property type="entry name" value="Pentatricopeptide repeat-containing protein chloroplastic"/>
    <property type="match status" value="1"/>
</dbReference>
<dbReference type="GeneID" id="116202314"/>
<feature type="repeat" description="PPR" evidence="2">
    <location>
        <begin position="169"/>
        <end position="199"/>
    </location>
</feature>
<accession>A0A218XKJ3</accession>
<dbReference type="Pfam" id="PF13041">
    <property type="entry name" value="PPR_2"/>
    <property type="match status" value="4"/>
</dbReference>
<reference evidence="3" key="1">
    <citation type="submission" date="2017-06" db="EMBL/GenBank/DDBJ databases">
        <title>The pomegranate genome and the genomics of punicalagin biosynthesis.</title>
        <authorList>
            <person name="Xu C."/>
        </authorList>
    </citation>
    <scope>NUCLEOTIDE SEQUENCE [LARGE SCALE GENOMIC DNA]</scope>
    <source>
        <tissue evidence="3">Fresh leaf</tissue>
    </source>
</reference>
<dbReference type="InterPro" id="IPR046849">
    <property type="entry name" value="E2_motif"/>
</dbReference>
<protein>
    <submittedName>
        <fullName evidence="5">Pentatricopeptide repeat-containing protein At1g05750, chloroplastic</fullName>
    </submittedName>
</protein>
<dbReference type="Pfam" id="PF20430">
    <property type="entry name" value="Eplus_motif"/>
    <property type="match status" value="1"/>
</dbReference>
<dbReference type="Pfam" id="PF01535">
    <property type="entry name" value="PPR"/>
    <property type="match status" value="3"/>
</dbReference>
<dbReference type="PANTHER" id="PTHR47926">
    <property type="entry name" value="PENTATRICOPEPTIDE REPEAT-CONTAINING PROTEIN"/>
    <property type="match status" value="1"/>
</dbReference>
<feature type="repeat" description="PPR" evidence="2">
    <location>
        <begin position="65"/>
        <end position="99"/>
    </location>
</feature>
<dbReference type="GO" id="GO:0009451">
    <property type="term" value="P:RNA modification"/>
    <property type="evidence" value="ECO:0007669"/>
    <property type="project" value="InterPro"/>
</dbReference>